<dbReference type="PANTHER" id="PTHR46821">
    <property type="entry name" value="OS07G0586332 PROTEIN"/>
    <property type="match status" value="1"/>
</dbReference>
<keyword evidence="7" id="KW-1133">Transmembrane helix</keyword>
<keyword evidence="1" id="KW-0808">Transferase</keyword>
<comment type="similarity">
    <text evidence="6">Belongs to the protein kinase superfamily.</text>
</comment>
<dbReference type="Gramene" id="Kaladp0091s0086.1.v1.1">
    <property type="protein sequence ID" value="Kaladp0091s0086.1.v1.1"/>
    <property type="gene ID" value="Kaladp0091s0086.v1.1"/>
</dbReference>
<keyword evidence="4 5" id="KW-0067">ATP-binding</keyword>
<feature type="binding site" evidence="5">
    <location>
        <position position="110"/>
    </location>
    <ligand>
        <name>ATP</name>
        <dbReference type="ChEBI" id="CHEBI:30616"/>
    </ligand>
</feature>
<dbReference type="InterPro" id="IPR000719">
    <property type="entry name" value="Prot_kinase_dom"/>
</dbReference>
<dbReference type="AlphaFoldDB" id="A0A7N0UYU1"/>
<dbReference type="EnsemblPlants" id="Kaladp0091s0086.1.v1.1">
    <property type="protein sequence ID" value="Kaladp0091s0086.1.v1.1"/>
    <property type="gene ID" value="Kaladp0091s0086.v1.1"/>
</dbReference>
<evidence type="ECO:0000313" key="9">
    <source>
        <dbReference type="EnsemblPlants" id="Kaladp0091s0086.1.v1.1"/>
    </source>
</evidence>
<dbReference type="InterPro" id="IPR008271">
    <property type="entry name" value="Ser/Thr_kinase_AS"/>
</dbReference>
<protein>
    <recommendedName>
        <fullName evidence="8">Protein kinase domain-containing protein</fullName>
    </recommendedName>
</protein>
<keyword evidence="2 5" id="KW-0547">Nucleotide-binding</keyword>
<feature type="transmembrane region" description="Helical" evidence="7">
    <location>
        <begin position="25"/>
        <end position="49"/>
    </location>
</feature>
<name>A0A7N0UYU1_KALFE</name>
<accession>A0A7N0UYU1</accession>
<dbReference type="GO" id="GO:0004674">
    <property type="term" value="F:protein serine/threonine kinase activity"/>
    <property type="evidence" value="ECO:0007669"/>
    <property type="project" value="UniProtKB-KW"/>
</dbReference>
<dbReference type="Gene3D" id="1.10.510.10">
    <property type="entry name" value="Transferase(Phosphotransferase) domain 1"/>
    <property type="match status" value="1"/>
</dbReference>
<sequence length="469" mass="51762">MPSRQPNPPSSSPPPPHLVHRHLDVIILVLVLAVTLLLSLSTVAFFLLFRYLSRRRNATAPSDLKPPHRYSFSLLRRATSSFSASNRLGQGGFGSVYKGTLPTGQNVAVKVMDTGTLQGEREFNNELSLARKIGNSAEVLTALGFSSDNKRQRLVLLYELMSNGSLQDALLHRKPPELMLWNLRFRIAKDVVDGIYYLHHLCDPPVIHGDIKPGNILLDCRFRAKISDFGLARVKGDDDSHVVEVVEDAAAGAGKPSSNGADEKRKLGEEEIKEDHQSAVEEAESVVTGIEEGVCEGNEAALSPENGGKVVESEPAASEILPKGSVSERRFDKYRVDSGKDLMTGSVSKKFGLKRSISEKDWWWKQHLACYFAWFLFILATGTNQAYGFLVSLVEGDVVVTMMMVVVVYNMLSSVWDHWVLVDWWRDWALDGIGICTQGVCGNDSVNVKGLGLDGIGLRIAHKLFAEMT</sequence>
<dbReference type="InterPro" id="IPR044576">
    <property type="entry name" value="At4g25390-like"/>
</dbReference>
<dbReference type="PROSITE" id="PS50011">
    <property type="entry name" value="PROTEIN_KINASE_DOM"/>
    <property type="match status" value="1"/>
</dbReference>
<keyword evidence="7" id="KW-0812">Transmembrane</keyword>
<dbReference type="PROSITE" id="PS00107">
    <property type="entry name" value="PROTEIN_KINASE_ATP"/>
    <property type="match status" value="1"/>
</dbReference>
<evidence type="ECO:0000313" key="10">
    <source>
        <dbReference type="Proteomes" id="UP000594263"/>
    </source>
</evidence>
<dbReference type="Pfam" id="PF00069">
    <property type="entry name" value="Pkinase"/>
    <property type="match status" value="1"/>
</dbReference>
<dbReference type="Gene3D" id="3.30.200.20">
    <property type="entry name" value="Phosphorylase Kinase, domain 1"/>
    <property type="match status" value="1"/>
</dbReference>
<dbReference type="Proteomes" id="UP000594263">
    <property type="component" value="Unplaced"/>
</dbReference>
<keyword evidence="10" id="KW-1185">Reference proteome</keyword>
<evidence type="ECO:0000259" key="8">
    <source>
        <dbReference type="PROSITE" id="PS50011"/>
    </source>
</evidence>
<dbReference type="InterPro" id="IPR011009">
    <property type="entry name" value="Kinase-like_dom_sf"/>
</dbReference>
<dbReference type="InterPro" id="IPR017441">
    <property type="entry name" value="Protein_kinase_ATP_BS"/>
</dbReference>
<dbReference type="OMA" id="LACYFAW"/>
<keyword evidence="3" id="KW-0418">Kinase</keyword>
<keyword evidence="6" id="KW-0723">Serine/threonine-protein kinase</keyword>
<dbReference type="GO" id="GO:0005524">
    <property type="term" value="F:ATP binding"/>
    <property type="evidence" value="ECO:0007669"/>
    <property type="project" value="UniProtKB-UniRule"/>
</dbReference>
<keyword evidence="7" id="KW-0472">Membrane</keyword>
<evidence type="ECO:0000256" key="2">
    <source>
        <dbReference type="ARBA" id="ARBA00022741"/>
    </source>
</evidence>
<evidence type="ECO:0000256" key="5">
    <source>
        <dbReference type="PROSITE-ProRule" id="PRU10141"/>
    </source>
</evidence>
<feature type="transmembrane region" description="Helical" evidence="7">
    <location>
        <begin position="362"/>
        <end position="380"/>
    </location>
</feature>
<evidence type="ECO:0000256" key="4">
    <source>
        <dbReference type="ARBA" id="ARBA00022840"/>
    </source>
</evidence>
<feature type="domain" description="Protein kinase" evidence="8">
    <location>
        <begin position="82"/>
        <end position="421"/>
    </location>
</feature>
<reference evidence="9" key="1">
    <citation type="submission" date="2021-01" db="UniProtKB">
        <authorList>
            <consortium name="EnsemblPlants"/>
        </authorList>
    </citation>
    <scope>IDENTIFICATION</scope>
</reference>
<evidence type="ECO:0000256" key="3">
    <source>
        <dbReference type="ARBA" id="ARBA00022777"/>
    </source>
</evidence>
<evidence type="ECO:0000256" key="7">
    <source>
        <dbReference type="SAM" id="Phobius"/>
    </source>
</evidence>
<evidence type="ECO:0000256" key="1">
    <source>
        <dbReference type="ARBA" id="ARBA00022679"/>
    </source>
</evidence>
<dbReference type="PROSITE" id="PS00108">
    <property type="entry name" value="PROTEIN_KINASE_ST"/>
    <property type="match status" value="1"/>
</dbReference>
<evidence type="ECO:0000256" key="6">
    <source>
        <dbReference type="RuleBase" id="RU000304"/>
    </source>
</evidence>
<dbReference type="SMART" id="SM00220">
    <property type="entry name" value="S_TKc"/>
    <property type="match status" value="1"/>
</dbReference>
<dbReference type="PANTHER" id="PTHR46821:SF2">
    <property type="entry name" value="OS03G0251700 PROTEIN"/>
    <property type="match status" value="1"/>
</dbReference>
<organism evidence="9 10">
    <name type="scientific">Kalanchoe fedtschenkoi</name>
    <name type="common">Lavender scallops</name>
    <name type="synonym">South American air plant</name>
    <dbReference type="NCBI Taxonomy" id="63787"/>
    <lineage>
        <taxon>Eukaryota</taxon>
        <taxon>Viridiplantae</taxon>
        <taxon>Streptophyta</taxon>
        <taxon>Embryophyta</taxon>
        <taxon>Tracheophyta</taxon>
        <taxon>Spermatophyta</taxon>
        <taxon>Magnoliopsida</taxon>
        <taxon>eudicotyledons</taxon>
        <taxon>Gunneridae</taxon>
        <taxon>Pentapetalae</taxon>
        <taxon>Saxifragales</taxon>
        <taxon>Crassulaceae</taxon>
        <taxon>Kalanchoe</taxon>
    </lineage>
</organism>
<proteinExistence type="inferred from homology"/>
<dbReference type="SUPFAM" id="SSF56112">
    <property type="entry name" value="Protein kinase-like (PK-like)"/>
    <property type="match status" value="1"/>
</dbReference>